<gene>
    <name evidence="1" type="ORF">DSO57_1009436</name>
</gene>
<name>A0ACC2SVQ7_9FUNG</name>
<sequence length="105" mass="12138">MFPDPASSLGNFWQTYRFGLAGEESGRSNPGMDLIHLQYRYMIGLEFQSNRVASKSIECPPFNACNRKFIRNIWWAGRGNFGSAWDVIHIHQGYDIRYYATGFFS</sequence>
<organism evidence="1 2">
    <name type="scientific">Entomophthora muscae</name>
    <dbReference type="NCBI Taxonomy" id="34485"/>
    <lineage>
        <taxon>Eukaryota</taxon>
        <taxon>Fungi</taxon>
        <taxon>Fungi incertae sedis</taxon>
        <taxon>Zoopagomycota</taxon>
        <taxon>Entomophthoromycotina</taxon>
        <taxon>Entomophthoromycetes</taxon>
        <taxon>Entomophthorales</taxon>
        <taxon>Entomophthoraceae</taxon>
        <taxon>Entomophthora</taxon>
    </lineage>
</organism>
<comment type="caution">
    <text evidence="1">The sequence shown here is derived from an EMBL/GenBank/DDBJ whole genome shotgun (WGS) entry which is preliminary data.</text>
</comment>
<reference evidence="1" key="1">
    <citation type="submission" date="2022-04" db="EMBL/GenBank/DDBJ databases">
        <title>Genome of the entomopathogenic fungus Entomophthora muscae.</title>
        <authorList>
            <person name="Elya C."/>
            <person name="Lovett B.R."/>
            <person name="Lee E."/>
            <person name="Macias A.M."/>
            <person name="Hajek A.E."/>
            <person name="De Bivort B.L."/>
            <person name="Kasson M.T."/>
            <person name="De Fine Licht H.H."/>
            <person name="Stajich J.E."/>
        </authorList>
    </citation>
    <scope>NUCLEOTIDE SEQUENCE</scope>
    <source>
        <strain evidence="1">Berkeley</strain>
    </source>
</reference>
<dbReference type="EMBL" id="QTSX02004290">
    <property type="protein sequence ID" value="KAJ9066451.1"/>
    <property type="molecule type" value="Genomic_DNA"/>
</dbReference>
<keyword evidence="2" id="KW-1185">Reference proteome</keyword>
<evidence type="ECO:0000313" key="1">
    <source>
        <dbReference type="EMBL" id="KAJ9066451.1"/>
    </source>
</evidence>
<proteinExistence type="predicted"/>
<protein>
    <submittedName>
        <fullName evidence="1">Uncharacterized protein</fullName>
    </submittedName>
</protein>
<dbReference type="Proteomes" id="UP001165960">
    <property type="component" value="Unassembled WGS sequence"/>
</dbReference>
<accession>A0ACC2SVQ7</accession>
<evidence type="ECO:0000313" key="2">
    <source>
        <dbReference type="Proteomes" id="UP001165960"/>
    </source>
</evidence>